<keyword evidence="3" id="KW-0804">Transcription</keyword>
<dbReference type="SMART" id="SM00866">
    <property type="entry name" value="UTRA"/>
    <property type="match status" value="1"/>
</dbReference>
<name>A0A6G8Q0P3_9ACTN</name>
<evidence type="ECO:0000256" key="3">
    <source>
        <dbReference type="ARBA" id="ARBA00023163"/>
    </source>
</evidence>
<feature type="domain" description="HTH gntR-type" evidence="5">
    <location>
        <begin position="23"/>
        <end position="91"/>
    </location>
</feature>
<evidence type="ECO:0000256" key="4">
    <source>
        <dbReference type="SAM" id="MobiDB-lite"/>
    </source>
</evidence>
<dbReference type="PRINTS" id="PR00035">
    <property type="entry name" value="HTHGNTR"/>
</dbReference>
<dbReference type="KEGG" id="rmar:GBA65_17610"/>
<gene>
    <name evidence="6" type="ORF">GBA65_17610</name>
</gene>
<dbReference type="EMBL" id="CP045121">
    <property type="protein sequence ID" value="QIN80041.1"/>
    <property type="molecule type" value="Genomic_DNA"/>
</dbReference>
<evidence type="ECO:0000313" key="7">
    <source>
        <dbReference type="Proteomes" id="UP000502706"/>
    </source>
</evidence>
<keyword evidence="2" id="KW-0238">DNA-binding</keyword>
<reference evidence="6 7" key="1">
    <citation type="submission" date="2019-10" db="EMBL/GenBank/DDBJ databases">
        <title>Rubrobacter sp nov SCSIO 52915 isolated from a deep-sea sediment in the South China Sea.</title>
        <authorList>
            <person name="Chen R.W."/>
        </authorList>
    </citation>
    <scope>NUCLEOTIDE SEQUENCE [LARGE SCALE GENOMIC DNA]</scope>
    <source>
        <strain evidence="6 7">SCSIO 52915</strain>
    </source>
</reference>
<dbReference type="PANTHER" id="PTHR44846">
    <property type="entry name" value="MANNOSYL-D-GLYCERATE TRANSPORT/METABOLISM SYSTEM REPRESSOR MNGR-RELATED"/>
    <property type="match status" value="1"/>
</dbReference>
<evidence type="ECO:0000259" key="5">
    <source>
        <dbReference type="PROSITE" id="PS50949"/>
    </source>
</evidence>
<dbReference type="GO" id="GO:0003700">
    <property type="term" value="F:DNA-binding transcription factor activity"/>
    <property type="evidence" value="ECO:0007669"/>
    <property type="project" value="InterPro"/>
</dbReference>
<dbReference type="Proteomes" id="UP000502706">
    <property type="component" value="Chromosome"/>
</dbReference>
<dbReference type="InterPro" id="IPR011663">
    <property type="entry name" value="UTRA"/>
</dbReference>
<dbReference type="GO" id="GO:0045892">
    <property type="term" value="P:negative regulation of DNA-templated transcription"/>
    <property type="evidence" value="ECO:0007669"/>
    <property type="project" value="TreeGrafter"/>
</dbReference>
<dbReference type="InterPro" id="IPR036390">
    <property type="entry name" value="WH_DNA-bd_sf"/>
</dbReference>
<proteinExistence type="predicted"/>
<dbReference type="InterPro" id="IPR050679">
    <property type="entry name" value="Bact_HTH_transcr_reg"/>
</dbReference>
<dbReference type="SUPFAM" id="SSF64288">
    <property type="entry name" value="Chorismate lyase-like"/>
    <property type="match status" value="1"/>
</dbReference>
<evidence type="ECO:0000256" key="1">
    <source>
        <dbReference type="ARBA" id="ARBA00023015"/>
    </source>
</evidence>
<dbReference type="AlphaFoldDB" id="A0A6G8Q0P3"/>
<dbReference type="InterPro" id="IPR000524">
    <property type="entry name" value="Tscrpt_reg_HTH_GntR"/>
</dbReference>
<sequence>MRSVRKGAPGGKVRRSEHRRQTGPAHQRLSEDLRSALEEGRFKMGEQMPTEVELAETYGVSRQTVRRAFQDLVGEGLVYRVAGRGTFPTNFSQQRHYVRSIGAIEDLQAFAGTEMELLQRIELIPEEEAALRLELPTKVVAALALRRFYEGAPFGLTHVYLPPELGQRLAESEALPAKGVGTVIGTLEKLMPGTVAGANQVITAVPTPAEVAPLIDGEAGEPCLRTDRTYFDTEGTPVELAISFYNSERYSYRLQMRRRTT</sequence>
<dbReference type="Pfam" id="PF07702">
    <property type="entry name" value="UTRA"/>
    <property type="match status" value="1"/>
</dbReference>
<evidence type="ECO:0000256" key="2">
    <source>
        <dbReference type="ARBA" id="ARBA00023125"/>
    </source>
</evidence>
<dbReference type="PROSITE" id="PS50949">
    <property type="entry name" value="HTH_GNTR"/>
    <property type="match status" value="1"/>
</dbReference>
<dbReference type="PANTHER" id="PTHR44846:SF1">
    <property type="entry name" value="MANNOSYL-D-GLYCERATE TRANSPORT_METABOLISM SYSTEM REPRESSOR MNGR-RELATED"/>
    <property type="match status" value="1"/>
</dbReference>
<dbReference type="SMART" id="SM00345">
    <property type="entry name" value="HTH_GNTR"/>
    <property type="match status" value="1"/>
</dbReference>
<accession>A0A6G8Q0P3</accession>
<dbReference type="Gene3D" id="3.40.1410.10">
    <property type="entry name" value="Chorismate lyase-like"/>
    <property type="match status" value="1"/>
</dbReference>
<dbReference type="SUPFAM" id="SSF46785">
    <property type="entry name" value="Winged helix' DNA-binding domain"/>
    <property type="match status" value="1"/>
</dbReference>
<keyword evidence="1" id="KW-0805">Transcription regulation</keyword>
<keyword evidence="7" id="KW-1185">Reference proteome</keyword>
<dbReference type="InterPro" id="IPR036388">
    <property type="entry name" value="WH-like_DNA-bd_sf"/>
</dbReference>
<dbReference type="InterPro" id="IPR028978">
    <property type="entry name" value="Chorismate_lyase_/UTRA_dom_sf"/>
</dbReference>
<dbReference type="Pfam" id="PF00392">
    <property type="entry name" value="GntR"/>
    <property type="match status" value="1"/>
</dbReference>
<dbReference type="CDD" id="cd07377">
    <property type="entry name" value="WHTH_GntR"/>
    <property type="match status" value="1"/>
</dbReference>
<feature type="region of interest" description="Disordered" evidence="4">
    <location>
        <begin position="1"/>
        <end position="29"/>
    </location>
</feature>
<dbReference type="GO" id="GO:0003677">
    <property type="term" value="F:DNA binding"/>
    <property type="evidence" value="ECO:0007669"/>
    <property type="project" value="UniProtKB-KW"/>
</dbReference>
<organism evidence="6 7">
    <name type="scientific">Rubrobacter marinus</name>
    <dbReference type="NCBI Taxonomy" id="2653852"/>
    <lineage>
        <taxon>Bacteria</taxon>
        <taxon>Bacillati</taxon>
        <taxon>Actinomycetota</taxon>
        <taxon>Rubrobacteria</taxon>
        <taxon>Rubrobacterales</taxon>
        <taxon>Rubrobacteraceae</taxon>
        <taxon>Rubrobacter</taxon>
    </lineage>
</organism>
<dbReference type="Gene3D" id="1.10.10.10">
    <property type="entry name" value="Winged helix-like DNA-binding domain superfamily/Winged helix DNA-binding domain"/>
    <property type="match status" value="1"/>
</dbReference>
<evidence type="ECO:0000313" key="6">
    <source>
        <dbReference type="EMBL" id="QIN80041.1"/>
    </source>
</evidence>
<protein>
    <submittedName>
        <fullName evidence="6">GntR family transcriptional regulator</fullName>
    </submittedName>
</protein>